<dbReference type="Proteomes" id="UP000075901">
    <property type="component" value="Unassembled WGS sequence"/>
</dbReference>
<evidence type="ECO:0000313" key="3">
    <source>
        <dbReference type="Proteomes" id="UP000075901"/>
    </source>
</evidence>
<reference evidence="3" key="1">
    <citation type="submission" date="2013-09" db="EMBL/GenBank/DDBJ databases">
        <title>The Genome Sequence of Anopheles maculatus species B.</title>
        <authorList>
            <consortium name="The Broad Institute Genomics Platform"/>
            <person name="Neafsey D.E."/>
            <person name="Besansky N."/>
            <person name="Howell P."/>
            <person name="Walton C."/>
            <person name="Young S.K."/>
            <person name="Zeng Q."/>
            <person name="Gargeya S."/>
            <person name="Fitzgerald M."/>
            <person name="Haas B."/>
            <person name="Abouelleil A."/>
            <person name="Allen A.W."/>
            <person name="Alvarado L."/>
            <person name="Arachchi H.M."/>
            <person name="Berlin A.M."/>
            <person name="Chapman S.B."/>
            <person name="Gainer-Dewar J."/>
            <person name="Goldberg J."/>
            <person name="Griggs A."/>
            <person name="Gujja S."/>
            <person name="Hansen M."/>
            <person name="Howarth C."/>
            <person name="Imamovic A."/>
            <person name="Ireland A."/>
            <person name="Larimer J."/>
            <person name="McCowan C."/>
            <person name="Murphy C."/>
            <person name="Pearson M."/>
            <person name="Poon T.W."/>
            <person name="Priest M."/>
            <person name="Roberts A."/>
            <person name="Saif S."/>
            <person name="Shea T."/>
            <person name="Sisk P."/>
            <person name="Sykes S."/>
            <person name="Wortman J."/>
            <person name="Nusbaum C."/>
            <person name="Birren B."/>
        </authorList>
    </citation>
    <scope>NUCLEOTIDE SEQUENCE [LARGE SCALE GENOMIC DNA]</scope>
    <source>
        <strain evidence="3">maculatus3</strain>
    </source>
</reference>
<dbReference type="AlphaFoldDB" id="A0A182SFK1"/>
<organism evidence="2 3">
    <name type="scientific">Anopheles maculatus</name>
    <dbReference type="NCBI Taxonomy" id="74869"/>
    <lineage>
        <taxon>Eukaryota</taxon>
        <taxon>Metazoa</taxon>
        <taxon>Ecdysozoa</taxon>
        <taxon>Arthropoda</taxon>
        <taxon>Hexapoda</taxon>
        <taxon>Insecta</taxon>
        <taxon>Pterygota</taxon>
        <taxon>Neoptera</taxon>
        <taxon>Endopterygota</taxon>
        <taxon>Diptera</taxon>
        <taxon>Nematocera</taxon>
        <taxon>Culicoidea</taxon>
        <taxon>Culicidae</taxon>
        <taxon>Anophelinae</taxon>
        <taxon>Anopheles</taxon>
        <taxon>Anopheles maculatus group</taxon>
    </lineage>
</organism>
<feature type="region of interest" description="Disordered" evidence="1">
    <location>
        <begin position="134"/>
        <end position="162"/>
    </location>
</feature>
<sequence length="162" mass="17429">MDGGSITKQSLTGTSVTSTNDISLTSYDRTCDIFRLQASGAHQSSRDLPPTGTASAVLMLDQLAAQLSDEELSSYGAAVELMLDDDDDALGVAGNDNSDHLPARTMIDKEAGDNVSAEHDELEEEPMLLEAVPDAMHNGPQQQQTIIDEEDEDELTEKQLSF</sequence>
<dbReference type="VEuPathDB" id="VectorBase:AMAM005793"/>
<keyword evidence="3" id="KW-1185">Reference proteome</keyword>
<evidence type="ECO:0000256" key="1">
    <source>
        <dbReference type="SAM" id="MobiDB-lite"/>
    </source>
</evidence>
<proteinExistence type="predicted"/>
<accession>A0A182SFK1</accession>
<reference evidence="2" key="2">
    <citation type="submission" date="2020-05" db="UniProtKB">
        <authorList>
            <consortium name="EnsemblMetazoa"/>
        </authorList>
    </citation>
    <scope>IDENTIFICATION</scope>
    <source>
        <strain evidence="2">maculatus3</strain>
    </source>
</reference>
<protein>
    <submittedName>
        <fullName evidence="2">Uncharacterized protein</fullName>
    </submittedName>
</protein>
<feature type="region of interest" description="Disordered" evidence="1">
    <location>
        <begin position="1"/>
        <end position="20"/>
    </location>
</feature>
<dbReference type="EnsemblMetazoa" id="AMAM005793-RA">
    <property type="protein sequence ID" value="AMAM005793-PA"/>
    <property type="gene ID" value="AMAM005793"/>
</dbReference>
<evidence type="ECO:0000313" key="2">
    <source>
        <dbReference type="EnsemblMetazoa" id="AMAM005793-PA"/>
    </source>
</evidence>
<name>A0A182SFK1_9DIPT</name>